<keyword evidence="2" id="KW-0808">Transferase</keyword>
<dbReference type="EMBL" id="CP011267">
    <property type="protein sequence ID" value="AKG91723.1"/>
    <property type="molecule type" value="Genomic_DNA"/>
</dbReference>
<evidence type="ECO:0000259" key="1">
    <source>
        <dbReference type="Pfam" id="PF00696"/>
    </source>
</evidence>
<dbReference type="OrthoDB" id="50461at2157"/>
<dbReference type="RefSeq" id="WP_048094987.1">
    <property type="nucleotide sequence ID" value="NZ_CP011267.1"/>
</dbReference>
<dbReference type="HOGENOM" id="CLU_089197_0_0_2"/>
<gene>
    <name evidence="2" type="ORF">GAH_00951</name>
</gene>
<dbReference type="Pfam" id="PF00696">
    <property type="entry name" value="AA_kinase"/>
    <property type="match status" value="1"/>
</dbReference>
<dbReference type="PATRIC" id="fig|113653.22.peg.950"/>
<dbReference type="InterPro" id="IPR036393">
    <property type="entry name" value="AceGlu_kinase-like_sf"/>
</dbReference>
<feature type="domain" description="Aspartate/glutamate/uridylate kinase" evidence="1">
    <location>
        <begin position="1"/>
        <end position="150"/>
    </location>
</feature>
<keyword evidence="3" id="KW-1185">Reference proteome</keyword>
<organism evidence="2 3">
    <name type="scientific">Geoglobus ahangari</name>
    <dbReference type="NCBI Taxonomy" id="113653"/>
    <lineage>
        <taxon>Archaea</taxon>
        <taxon>Methanobacteriati</taxon>
        <taxon>Methanobacteriota</taxon>
        <taxon>Archaeoglobi</taxon>
        <taxon>Archaeoglobales</taxon>
        <taxon>Archaeoglobaceae</taxon>
        <taxon>Geoglobus</taxon>
    </lineage>
</organism>
<name>A0A0F7IFQ2_9EURY</name>
<proteinExistence type="predicted"/>
<dbReference type="KEGG" id="gah:GAH_00951"/>
<reference evidence="2 3" key="1">
    <citation type="submission" date="2015-04" db="EMBL/GenBank/DDBJ databases">
        <title>The complete genome sequence of the hyperthermophilic, obligate iron-reducing archaeon Geoglobus ahangari strain 234T.</title>
        <authorList>
            <person name="Manzella M.P."/>
            <person name="Holmes D.E."/>
            <person name="Rocheleau J.M."/>
            <person name="Chung A."/>
            <person name="Reguera G."/>
            <person name="Kashefi K."/>
        </authorList>
    </citation>
    <scope>NUCLEOTIDE SEQUENCE [LARGE SCALE GENOMIC DNA]</scope>
    <source>
        <strain evidence="2 3">234</strain>
    </source>
</reference>
<dbReference type="InParanoid" id="A0A0F7IFQ2"/>
<sequence>MIVVKLGGSVAFSAGRVIAELKETGKDVLIVPGGWRFADAVRELSLDGDEAHWMAVLGMNMYGFYLSRFAQVIEPESFDFEVDGVRILLPYLLMRRNDELPHSWDVTSDSIAIWVAERTGAEEIVKVTDVDGIFVNGRLVERIRASEIEGQTCLDPYAPRLLQDYGRDMFICNGLAEGRVKDYIMKGRAKGTAVIGR</sequence>
<dbReference type="AlphaFoldDB" id="A0A0F7IFQ2"/>
<dbReference type="InterPro" id="IPR011375">
    <property type="entry name" value="MfnE"/>
</dbReference>
<dbReference type="GO" id="GO:0016301">
    <property type="term" value="F:kinase activity"/>
    <property type="evidence" value="ECO:0007669"/>
    <property type="project" value="UniProtKB-KW"/>
</dbReference>
<dbReference type="STRING" id="113653.GAH_00951"/>
<protein>
    <submittedName>
        <fullName evidence="2">Putative kinase</fullName>
    </submittedName>
</protein>
<dbReference type="InterPro" id="IPR001048">
    <property type="entry name" value="Asp/Glu/Uridylate_kinase"/>
</dbReference>
<accession>A0A0F7IFQ2</accession>
<dbReference type="Proteomes" id="UP000034723">
    <property type="component" value="Chromosome"/>
</dbReference>
<dbReference type="Gene3D" id="3.40.1160.10">
    <property type="entry name" value="Acetylglutamate kinase-like"/>
    <property type="match status" value="1"/>
</dbReference>
<dbReference type="FunCoup" id="A0A0F7IFQ2">
    <property type="interactions" value="71"/>
</dbReference>
<evidence type="ECO:0000313" key="3">
    <source>
        <dbReference type="Proteomes" id="UP000034723"/>
    </source>
</evidence>
<dbReference type="PIRSF" id="PIRSF004857">
    <property type="entry name" value="Kin_aa_kin"/>
    <property type="match status" value="1"/>
</dbReference>
<dbReference type="SUPFAM" id="SSF53633">
    <property type="entry name" value="Carbamate kinase-like"/>
    <property type="match status" value="1"/>
</dbReference>
<keyword evidence="2" id="KW-0418">Kinase</keyword>
<evidence type="ECO:0000313" key="2">
    <source>
        <dbReference type="EMBL" id="AKG91723.1"/>
    </source>
</evidence>
<dbReference type="GeneID" id="24803529"/>